<dbReference type="PRINTS" id="PR00035">
    <property type="entry name" value="HTHGNTR"/>
</dbReference>
<proteinExistence type="predicted"/>
<keyword evidence="1" id="KW-0805">Transcription regulation</keyword>
<dbReference type="Gene3D" id="1.10.10.10">
    <property type="entry name" value="Winged helix-like DNA-binding domain superfamily/Winged helix DNA-binding domain"/>
    <property type="match status" value="1"/>
</dbReference>
<dbReference type="PANTHER" id="PTHR43537:SF45">
    <property type="entry name" value="GNTR FAMILY REGULATORY PROTEIN"/>
    <property type="match status" value="1"/>
</dbReference>
<dbReference type="SUPFAM" id="SSF48008">
    <property type="entry name" value="GntR ligand-binding domain-like"/>
    <property type="match status" value="1"/>
</dbReference>
<organism evidence="5 6">
    <name type="scientific">Nocardia cyriacigeorgica</name>
    <dbReference type="NCBI Taxonomy" id="135487"/>
    <lineage>
        <taxon>Bacteria</taxon>
        <taxon>Bacillati</taxon>
        <taxon>Actinomycetota</taxon>
        <taxon>Actinomycetes</taxon>
        <taxon>Mycobacteriales</taxon>
        <taxon>Nocardiaceae</taxon>
        <taxon>Nocardia</taxon>
    </lineage>
</organism>
<dbReference type="InterPro" id="IPR036390">
    <property type="entry name" value="WH_DNA-bd_sf"/>
</dbReference>
<evidence type="ECO:0000256" key="2">
    <source>
        <dbReference type="ARBA" id="ARBA00023125"/>
    </source>
</evidence>
<keyword evidence="2" id="KW-0238">DNA-binding</keyword>
<dbReference type="PROSITE" id="PS50949">
    <property type="entry name" value="HTH_GNTR"/>
    <property type="match status" value="1"/>
</dbReference>
<dbReference type="GO" id="GO:0003677">
    <property type="term" value="F:DNA binding"/>
    <property type="evidence" value="ECO:0007669"/>
    <property type="project" value="UniProtKB-KW"/>
</dbReference>
<dbReference type="RefSeq" id="WP_130918060.1">
    <property type="nucleotide sequence ID" value="NZ_JADLPK010000003.1"/>
</dbReference>
<dbReference type="GO" id="GO:0003700">
    <property type="term" value="F:DNA-binding transcription factor activity"/>
    <property type="evidence" value="ECO:0007669"/>
    <property type="project" value="InterPro"/>
</dbReference>
<dbReference type="SMART" id="SM00895">
    <property type="entry name" value="FCD"/>
    <property type="match status" value="1"/>
</dbReference>
<dbReference type="Pfam" id="PF07729">
    <property type="entry name" value="FCD"/>
    <property type="match status" value="1"/>
</dbReference>
<dbReference type="SMART" id="SM00345">
    <property type="entry name" value="HTH_GNTR"/>
    <property type="match status" value="1"/>
</dbReference>
<evidence type="ECO:0000256" key="1">
    <source>
        <dbReference type="ARBA" id="ARBA00023015"/>
    </source>
</evidence>
<evidence type="ECO:0000313" key="5">
    <source>
        <dbReference type="EMBL" id="VFB00076.1"/>
    </source>
</evidence>
<feature type="domain" description="HTH gntR-type" evidence="4">
    <location>
        <begin position="7"/>
        <end position="73"/>
    </location>
</feature>
<dbReference type="AlphaFoldDB" id="A0A4U8W4F0"/>
<dbReference type="PANTHER" id="PTHR43537">
    <property type="entry name" value="TRANSCRIPTIONAL REGULATOR, GNTR FAMILY"/>
    <property type="match status" value="1"/>
</dbReference>
<dbReference type="CDD" id="cd07377">
    <property type="entry name" value="WHTH_GntR"/>
    <property type="match status" value="1"/>
</dbReference>
<dbReference type="InterPro" id="IPR011711">
    <property type="entry name" value="GntR_C"/>
</dbReference>
<dbReference type="EMBL" id="LR215973">
    <property type="protein sequence ID" value="VFB00076.1"/>
    <property type="molecule type" value="Genomic_DNA"/>
</dbReference>
<dbReference type="Proteomes" id="UP000290439">
    <property type="component" value="Chromosome"/>
</dbReference>
<gene>
    <name evidence="5" type="primary">ydfH_2</name>
    <name evidence="5" type="ORF">NCTC10797_03867</name>
</gene>
<name>A0A4U8W4F0_9NOCA</name>
<keyword evidence="3" id="KW-0804">Transcription</keyword>
<dbReference type="Gene3D" id="1.20.120.530">
    <property type="entry name" value="GntR ligand-binding domain-like"/>
    <property type="match status" value="1"/>
</dbReference>
<reference evidence="5 6" key="1">
    <citation type="submission" date="2019-02" db="EMBL/GenBank/DDBJ databases">
        <authorList>
            <consortium name="Pathogen Informatics"/>
        </authorList>
    </citation>
    <scope>NUCLEOTIDE SEQUENCE [LARGE SCALE GENOMIC DNA]</scope>
    <source>
        <strain evidence="5 6">3012STDY6756504</strain>
    </source>
</reference>
<dbReference type="InterPro" id="IPR036388">
    <property type="entry name" value="WH-like_DNA-bd_sf"/>
</dbReference>
<dbReference type="Pfam" id="PF00392">
    <property type="entry name" value="GntR"/>
    <property type="match status" value="1"/>
</dbReference>
<dbReference type="SUPFAM" id="SSF46785">
    <property type="entry name" value="Winged helix' DNA-binding domain"/>
    <property type="match status" value="1"/>
</dbReference>
<evidence type="ECO:0000313" key="6">
    <source>
        <dbReference type="Proteomes" id="UP000290439"/>
    </source>
</evidence>
<evidence type="ECO:0000256" key="3">
    <source>
        <dbReference type="ARBA" id="ARBA00023163"/>
    </source>
</evidence>
<evidence type="ECO:0000259" key="4">
    <source>
        <dbReference type="PROSITE" id="PS50949"/>
    </source>
</evidence>
<dbReference type="InterPro" id="IPR008920">
    <property type="entry name" value="TF_FadR/GntR_C"/>
</dbReference>
<dbReference type="InterPro" id="IPR000524">
    <property type="entry name" value="Tscrpt_reg_HTH_GntR"/>
</dbReference>
<sequence length="229" mass="25368">MTRRGRIPLSAQVYEAVRRDLAAGALASTERLGEERLADSYGVSRTPVREALARLLADGLVERRADGLYPFRPRLDELDQLYELRNVLESRGIQRALGEPTHDLDMVRAELEHWRHLAEHPPEPGPALIAADDQFHIVLLRSAGNAALAEALASVQVRVRPVRTMDMPTPDRIATMTAEHITIAEQLLAGERAAALETLTTHIDSSRSHVIARAKAALHLTRLAQVVRD</sequence>
<protein>
    <submittedName>
        <fullName evidence="5">Uncharacterized HTH-type transcriptional regulator ydfH</fullName>
    </submittedName>
</protein>
<accession>A0A4U8W4F0</accession>